<sequence>MLKYVNRINKKLIYKLHLENDKIIDMPMFLVDNLYIRNKEELICLLKHAINFNTNDFLYNYKRVLLKDDTFINHKFERSGNFDKNGIENENYTSEYIGSNKNMDDKNVSKKSGNNSCVELEINKTKCDDTLSNIINDVNINKSYNNDYIKNEKKKKNSKNEKNEKKISPNLNPYKYDNEEYNELINCLSEINEYDENYNSKDFYFYENILHLEDKEIIEDESKESYIQYFDNRKKIKDKNMLMEKKIPECYSLIGYIPNNFFFYNYKNRIISLIEYLSYNDIYSLIYLYSKSEKIDFSILEILGKEYINKIENDKKYNYKNTIKLLNIFIKLSYKKNEIQYIIKKLLKNLYMCIYSEDLKIATLHFVCLSKLNLYNILFYDYINIFLKNINNFSHLSCSIILQCLGYYRYYMTTNRSYIFKLVREYRHKYVSEMFHNKYLNTVEKKNKCKNNLRNNIEKKIFIFEHGKKNINLINDIENKIIDRLTKINLDDISEKSIGNIFHFYYLINKKILTNKDHILFCNLINILIKNKIDFQKPRSFLMSAYTLIIHKYFTNINISCYFLLQCSNLIKLLKQENYMSNLLFVLMGFSQNQLIFYNTNKNTNKNYNDNDNNNDSGNNDSGNNDSGNNNYPEIYIDNKYNKLCNFKIENKFKDMTEMCEYKINCLENKLYKPVSSRSAILYIINEITNIDYKLNIEQIRMYLLLFSSFDIKFSSEIKKKILSIIINDSTCLLYLPHIIIQTCINIFGIHSSYMKTICLTLLDKIDFEIIKLLKIIKNDKKYEKYEKYEKIQDGEKKHEKIQDSEKKQFCNYLFDLNILSEILFVFDQIDINKNDFIINIVNLMCYNNFFIFKYKKNNFCSYVYFLHYIGNNKLDTESYKKISDFIFTNLSNYIDLSYKCYLNNVEKHANIRNVNAFNKNNVDNSVEHDVFFNEVEHKMIMDKIYVKDILLLLDAVRILKAYNYVSLLSNCVAMLNTDKIKTLSDEDIELANYIFIDMGLYNKYIMDEAK</sequence>
<reference evidence="2 3" key="1">
    <citation type="submission" date="2013-11" db="EMBL/GenBank/DDBJ databases">
        <title>The Genome Sequence of Plasmodium yoelii 17X.</title>
        <authorList>
            <consortium name="The Broad Institute Genomics Platform"/>
            <consortium name="The Broad Institute Genome Sequencing Center for Infectious Disease"/>
            <person name="Neafsey D."/>
            <person name="Adams J."/>
            <person name="Walker B."/>
            <person name="Young S.K."/>
            <person name="Zeng Q."/>
            <person name="Gargeya S."/>
            <person name="Fitzgerald M."/>
            <person name="Haas B."/>
            <person name="Abouelleil A."/>
            <person name="Alvarado L."/>
            <person name="Chapman S.B."/>
            <person name="Gainer-Dewar J."/>
            <person name="Goldberg J."/>
            <person name="Griggs A."/>
            <person name="Gujja S."/>
            <person name="Hansen M."/>
            <person name="Howarth C."/>
            <person name="Imamovic A."/>
            <person name="Ireland A."/>
            <person name="Larimer J."/>
            <person name="McCowan C."/>
            <person name="Murphy C."/>
            <person name="Pearson M."/>
            <person name="Poon T.W."/>
            <person name="Priest M."/>
            <person name="Roberts A."/>
            <person name="Saif S."/>
            <person name="Shea T."/>
            <person name="Sykes S."/>
            <person name="Wortman J."/>
            <person name="Nusbaum C."/>
            <person name="Birren B."/>
        </authorList>
    </citation>
    <scope>NUCLEOTIDE SEQUENCE [LARGE SCALE GENOMIC DNA]</scope>
    <source>
        <strain evidence="2 3">17X</strain>
    </source>
</reference>
<evidence type="ECO:0000313" key="2">
    <source>
        <dbReference type="EMBL" id="ETB60600.1"/>
    </source>
</evidence>
<dbReference type="OrthoDB" id="366081at2759"/>
<dbReference type="Proteomes" id="UP000018538">
    <property type="component" value="Unassembled WGS sequence"/>
</dbReference>
<keyword evidence="3" id="KW-1185">Reference proteome</keyword>
<accession>V7PNT7</accession>
<feature type="region of interest" description="Disordered" evidence="1">
    <location>
        <begin position="607"/>
        <end position="629"/>
    </location>
</feature>
<dbReference type="EMBL" id="KI635759">
    <property type="protein sequence ID" value="ETB60600.1"/>
    <property type="molecule type" value="Genomic_DNA"/>
</dbReference>
<dbReference type="AlphaFoldDB" id="V7PNT7"/>
<evidence type="ECO:0000256" key="1">
    <source>
        <dbReference type="SAM" id="MobiDB-lite"/>
    </source>
</evidence>
<feature type="compositionally biased region" description="Basic and acidic residues" evidence="1">
    <location>
        <begin position="158"/>
        <end position="167"/>
    </location>
</feature>
<feature type="region of interest" description="Disordered" evidence="1">
    <location>
        <begin position="149"/>
        <end position="171"/>
    </location>
</feature>
<gene>
    <name evidence="2" type="ORF">YYC_02235</name>
</gene>
<proteinExistence type="predicted"/>
<protein>
    <submittedName>
        <fullName evidence="2">Uncharacterized protein</fullName>
    </submittedName>
</protein>
<organism evidence="2 3">
    <name type="scientific">Plasmodium yoelii 17X</name>
    <dbReference type="NCBI Taxonomy" id="1323249"/>
    <lineage>
        <taxon>Eukaryota</taxon>
        <taxon>Sar</taxon>
        <taxon>Alveolata</taxon>
        <taxon>Apicomplexa</taxon>
        <taxon>Aconoidasida</taxon>
        <taxon>Haemosporida</taxon>
        <taxon>Plasmodiidae</taxon>
        <taxon>Plasmodium</taxon>
        <taxon>Plasmodium (Vinckeia)</taxon>
    </lineage>
</organism>
<name>V7PNT7_PLAYE</name>
<evidence type="ECO:0000313" key="3">
    <source>
        <dbReference type="Proteomes" id="UP000018538"/>
    </source>
</evidence>